<dbReference type="GO" id="GO:0030674">
    <property type="term" value="F:protein-macromolecule adaptor activity"/>
    <property type="evidence" value="ECO:0007669"/>
    <property type="project" value="TreeGrafter"/>
</dbReference>
<evidence type="ECO:0000313" key="15">
    <source>
        <dbReference type="Proteomes" id="UP000054144"/>
    </source>
</evidence>
<evidence type="ECO:0000259" key="13">
    <source>
        <dbReference type="PROSITE" id="PS50089"/>
    </source>
</evidence>
<evidence type="ECO:0000256" key="9">
    <source>
        <dbReference type="PIRNR" id="PIRNR007860"/>
    </source>
</evidence>
<dbReference type="PROSITE" id="PS50236">
    <property type="entry name" value="CHCR"/>
    <property type="match status" value="1"/>
</dbReference>
<dbReference type="GO" id="GO:0048284">
    <property type="term" value="P:organelle fusion"/>
    <property type="evidence" value="ECO:0007669"/>
    <property type="project" value="TreeGrafter"/>
</dbReference>
<comment type="subcellular location">
    <subcellularLocation>
        <location evidence="8">Endomembrane system</location>
        <topology evidence="8">Peripheral membrane protein</topology>
        <orientation evidence="8">Cytoplasmic side</orientation>
    </subcellularLocation>
    <subcellularLocation>
        <location evidence="9">Vacuole membrane</location>
        <topology evidence="9">Peripheral membrane protein</topology>
        <orientation evidence="9">Cytoplasmic side</orientation>
    </subcellularLocation>
</comment>
<keyword evidence="9" id="KW-0926">Vacuole</keyword>
<dbReference type="InterPro" id="IPR024763">
    <property type="entry name" value="VPS11_C"/>
</dbReference>
<evidence type="ECO:0000256" key="5">
    <source>
        <dbReference type="ARBA" id="ARBA00022833"/>
    </source>
</evidence>
<dbReference type="CDD" id="cd16688">
    <property type="entry name" value="RING-H2_Vps11"/>
    <property type="match status" value="1"/>
</dbReference>
<dbReference type="SUPFAM" id="SSF57850">
    <property type="entry name" value="RING/U-box"/>
    <property type="match status" value="1"/>
</dbReference>
<evidence type="ECO:0000256" key="12">
    <source>
        <dbReference type="SAM" id="MobiDB-lite"/>
    </source>
</evidence>
<dbReference type="Pfam" id="PF23341">
    <property type="entry name" value="PEP5_VPS11_N"/>
    <property type="match status" value="1"/>
</dbReference>
<feature type="domain" description="RING-type" evidence="13">
    <location>
        <begin position="986"/>
        <end position="1021"/>
    </location>
</feature>
<dbReference type="PROSITE" id="PS50089">
    <property type="entry name" value="ZF_RING_2"/>
    <property type="match status" value="1"/>
</dbReference>
<gene>
    <name evidence="14" type="ORF">FISHEDRAFT_72138</name>
</gene>
<dbReference type="OrthoDB" id="26184at2759"/>
<dbReference type="GO" id="GO:0030897">
    <property type="term" value="C:HOPS complex"/>
    <property type="evidence" value="ECO:0007669"/>
    <property type="project" value="UniProtKB-UniRule"/>
</dbReference>
<evidence type="ECO:0000256" key="3">
    <source>
        <dbReference type="ARBA" id="ARBA00022723"/>
    </source>
</evidence>
<proteinExistence type="inferred from homology"/>
<name>A0A0D7AF03_9AGAR</name>
<dbReference type="Gene3D" id="1.25.40.10">
    <property type="entry name" value="Tetratricopeptide repeat domain"/>
    <property type="match status" value="1"/>
</dbReference>
<dbReference type="InterPro" id="IPR057308">
    <property type="entry name" value="CHCR_PEP5_VPS11"/>
</dbReference>
<dbReference type="InterPro" id="IPR001841">
    <property type="entry name" value="Znf_RING"/>
</dbReference>
<evidence type="ECO:0000256" key="8">
    <source>
        <dbReference type="ARBA" id="ARBA00029433"/>
    </source>
</evidence>
<dbReference type="GO" id="GO:0000329">
    <property type="term" value="C:fungal-type vacuole membrane"/>
    <property type="evidence" value="ECO:0007669"/>
    <property type="project" value="UniProtKB-UniRule"/>
</dbReference>
<comment type="similarity">
    <text evidence="1 9">Belongs to the VPS11 family.</text>
</comment>
<dbReference type="Gene3D" id="3.30.40.10">
    <property type="entry name" value="Zinc/RING finger domain, C3HC4 (zinc finger)"/>
    <property type="match status" value="1"/>
</dbReference>
<comment type="catalytic activity">
    <reaction evidence="9">
        <text>S-ubiquitinyl-[E2 ubiquitin-conjugating enzyme]-L-cysteine + [acceptor protein]-L-lysine = [E2 ubiquitin-conjugating enzyme]-L-cysteine + N(6)-ubiquitinyl-[acceptor protein]-L-lysine.</text>
        <dbReference type="EC" id="2.3.2.27"/>
    </reaction>
</comment>
<evidence type="ECO:0000256" key="11">
    <source>
        <dbReference type="PROSITE-ProRule" id="PRU01006"/>
    </source>
</evidence>
<keyword evidence="15" id="KW-1185">Reference proteome</keyword>
<feature type="compositionally biased region" description="Polar residues" evidence="12">
    <location>
        <begin position="671"/>
        <end position="690"/>
    </location>
</feature>
<dbReference type="GO" id="GO:0007032">
    <property type="term" value="P:endosome organization"/>
    <property type="evidence" value="ECO:0007669"/>
    <property type="project" value="TreeGrafter"/>
</dbReference>
<dbReference type="EMBL" id="KN881696">
    <property type="protein sequence ID" value="KIY49906.1"/>
    <property type="molecule type" value="Genomic_DNA"/>
</dbReference>
<dbReference type="PANTHER" id="PTHR23323">
    <property type="entry name" value="VACUOLAR PROTEIN SORTING-ASSOCIATED PROTEIN"/>
    <property type="match status" value="1"/>
</dbReference>
<evidence type="ECO:0000313" key="14">
    <source>
        <dbReference type="EMBL" id="KIY49906.1"/>
    </source>
</evidence>
<keyword evidence="9" id="KW-0833">Ubl conjugation pathway</keyword>
<keyword evidence="2 9" id="KW-0813">Transport</keyword>
<reference evidence="14 15" key="1">
    <citation type="journal article" date="2015" name="Fungal Genet. Biol.">
        <title>Evolution of novel wood decay mechanisms in Agaricales revealed by the genome sequences of Fistulina hepatica and Cylindrobasidium torrendii.</title>
        <authorList>
            <person name="Floudas D."/>
            <person name="Held B.W."/>
            <person name="Riley R."/>
            <person name="Nagy L.G."/>
            <person name="Koehler G."/>
            <person name="Ransdell A.S."/>
            <person name="Younus H."/>
            <person name="Chow J."/>
            <person name="Chiniquy J."/>
            <person name="Lipzen A."/>
            <person name="Tritt A."/>
            <person name="Sun H."/>
            <person name="Haridas S."/>
            <person name="LaButti K."/>
            <person name="Ohm R.A."/>
            <person name="Kues U."/>
            <person name="Blanchette R.A."/>
            <person name="Grigoriev I.V."/>
            <person name="Minto R.E."/>
            <person name="Hibbett D.S."/>
        </authorList>
    </citation>
    <scope>NUCLEOTIDE SEQUENCE [LARGE SCALE GENOMIC DNA]</scope>
    <source>
        <strain evidence="14 15">ATCC 64428</strain>
    </source>
</reference>
<evidence type="ECO:0000256" key="7">
    <source>
        <dbReference type="ARBA" id="ARBA00023136"/>
    </source>
</evidence>
<dbReference type="GO" id="GO:0061630">
    <property type="term" value="F:ubiquitin protein ligase activity"/>
    <property type="evidence" value="ECO:0007669"/>
    <property type="project" value="UniProtKB-EC"/>
</dbReference>
<keyword evidence="3" id="KW-0479">Metal-binding</keyword>
<keyword evidence="5" id="KW-0862">Zinc</keyword>
<evidence type="ECO:0000256" key="1">
    <source>
        <dbReference type="ARBA" id="ARBA00007070"/>
    </source>
</evidence>
<dbReference type="GO" id="GO:0006886">
    <property type="term" value="P:intracellular protein transport"/>
    <property type="evidence" value="ECO:0007669"/>
    <property type="project" value="UniProtKB-UniRule"/>
</dbReference>
<accession>A0A0D7AF03</accession>
<keyword evidence="4 10" id="KW-0863">Zinc-finger</keyword>
<dbReference type="GO" id="GO:0007033">
    <property type="term" value="P:vacuole organization"/>
    <property type="evidence" value="ECO:0007669"/>
    <property type="project" value="TreeGrafter"/>
</dbReference>
<dbReference type="Pfam" id="PF17122">
    <property type="entry name" value="zf-C3H2C3"/>
    <property type="match status" value="1"/>
</dbReference>
<dbReference type="EC" id="2.3.2.27" evidence="9"/>
<dbReference type="PIRSF" id="PIRSF007860">
    <property type="entry name" value="VPS11"/>
    <property type="match status" value="1"/>
</dbReference>
<feature type="region of interest" description="Disordered" evidence="12">
    <location>
        <begin position="626"/>
        <end position="690"/>
    </location>
</feature>
<dbReference type="Pfam" id="PF23356">
    <property type="entry name" value="TPR_PEP5_VPS11"/>
    <property type="match status" value="1"/>
</dbReference>
<keyword evidence="6 9" id="KW-0653">Protein transport</keyword>
<dbReference type="Proteomes" id="UP000054144">
    <property type="component" value="Unassembled WGS sequence"/>
</dbReference>
<feature type="repeat" description="CHCR" evidence="11">
    <location>
        <begin position="427"/>
        <end position="582"/>
    </location>
</feature>
<evidence type="ECO:0000256" key="10">
    <source>
        <dbReference type="PROSITE-ProRule" id="PRU00175"/>
    </source>
</evidence>
<sequence>MASLPSGTAPSAPPTWRQFPFFESIPVKDVHDLDSPPDIFKATFEISTVFSSSVGVLIADIHGSVHALNRDFESYMSWVAHVGGRVTHMTERQGILVTLGEEDSVRSPLLKIWNLEERDKKTGAPQLLRSTKVQQSNRPHPATTVALSNKLDYLAIGLADGTVLLYRHLDQSLTSSTSLTAVPKAKTVHESPTEPVTGLGFREPTTEQPGHFLFVVTTNRVLAYPASGRSTGTVVDETGCGLGCATMDVHDRDIVIAREEAIYVCGTEGRNFSYAYEGPKSSIYRHLNYLVIVSPPFFPSAASASPTVRNFVARTENAGETDVAKINVFDPENKLVGYSGTFPQGAREVFSAWGSLFVLANDGILTRLQEKPTSEKLDMLYRKGFYLVALNLAASQHLEPAAVADIHRQYGEHLYAKGDYEGAVQQFVQTIGYVQPSYVVRRFLDAQRIHNLVTYLQELHARGRANADHTTLLLNAYTKLKDVSRLDSFIRTEARREADGNELPFDLETAIRVCRQAGYFEHASYLAKKYARHEDYLRIQIEDTEHYQDALAYIRQLGVESAESNLARYGRALLANLPEETTQLLIDLCTGVEDLAPTSAEQEEAPKPAAPSSYLSYLTLNRGIPSLESSARPATPPTKPAAPSIKTVAPSVKTAVPSIRTVTAPRREASSQDLSTPGTPQETTATSSDAASLIPETPAVKLISPRIYFAHFVDHMDQFVIFLETVALRRWGQSVAGDVTPDGQPPLNNRPSDKEDQMAVWNTLLELYLTLSESRPNPAGDAQPADVERRQDLQERALRILRSETLPYDPMHALILCSSRGYTDGLVLLWEKMGMYEDVLRFWMDRERRGATSSGQMPASSRVVQCLKQYGGAHPHLYPLVLRFLTSSPELLARHQEDVREILTRIDEQNIMLPLGVVQLLSRNDVSSVGMISEWLISKIRSARAEIQADKEMISSYRLETEQKQKLVDELSDSENPRIFHPVSRCSTCGGQLDLPTIHFMCSHSYHQRCLGDHENECPNCAREHGMIREIRRNNERLADQHDVFLSEVKDGGFDFIASAFSRGILNMPRVDEGVS</sequence>
<dbReference type="InterPro" id="IPR016024">
    <property type="entry name" value="ARM-type_fold"/>
</dbReference>
<dbReference type="InterPro" id="IPR016528">
    <property type="entry name" value="VPS11"/>
</dbReference>
<dbReference type="Pfam" id="PF12451">
    <property type="entry name" value="VPS11_C"/>
    <property type="match status" value="1"/>
</dbReference>
<evidence type="ECO:0000256" key="2">
    <source>
        <dbReference type="ARBA" id="ARBA00022448"/>
    </source>
</evidence>
<dbReference type="InterPro" id="IPR057307">
    <property type="entry name" value="PEP5_VPS11_N"/>
</dbReference>
<evidence type="ECO:0000256" key="4">
    <source>
        <dbReference type="ARBA" id="ARBA00022771"/>
    </source>
</evidence>
<evidence type="ECO:0000256" key="6">
    <source>
        <dbReference type="ARBA" id="ARBA00022927"/>
    </source>
</evidence>
<dbReference type="GO" id="GO:0008270">
    <property type="term" value="F:zinc ion binding"/>
    <property type="evidence" value="ECO:0007669"/>
    <property type="project" value="UniProtKB-KW"/>
</dbReference>
<dbReference type="PANTHER" id="PTHR23323:SF24">
    <property type="entry name" value="VACUOLAR PROTEIN SORTING-ASSOCIATED PROTEIN 11 HOMOLOG"/>
    <property type="match status" value="1"/>
</dbReference>
<dbReference type="InterPro" id="IPR011990">
    <property type="entry name" value="TPR-like_helical_dom_sf"/>
</dbReference>
<keyword evidence="7 9" id="KW-0472">Membrane</keyword>
<dbReference type="InterPro" id="IPR000547">
    <property type="entry name" value="Clathrin_H-chain/VPS_repeat"/>
</dbReference>
<dbReference type="GO" id="GO:0033263">
    <property type="term" value="C:CORVET complex"/>
    <property type="evidence" value="ECO:0007669"/>
    <property type="project" value="UniProtKB-UniRule"/>
</dbReference>
<organism evidence="14 15">
    <name type="scientific">Fistulina hepatica ATCC 64428</name>
    <dbReference type="NCBI Taxonomy" id="1128425"/>
    <lineage>
        <taxon>Eukaryota</taxon>
        <taxon>Fungi</taxon>
        <taxon>Dikarya</taxon>
        <taxon>Basidiomycota</taxon>
        <taxon>Agaricomycotina</taxon>
        <taxon>Agaricomycetes</taxon>
        <taxon>Agaricomycetidae</taxon>
        <taxon>Agaricales</taxon>
        <taxon>Fistulinaceae</taxon>
        <taxon>Fistulina</taxon>
    </lineage>
</organism>
<dbReference type="AlphaFoldDB" id="A0A0D7AF03"/>
<comment type="subunit">
    <text evidence="9">Component of the homotypic vacuole fusion and vacuole protein sorting (HOPS) complex. Component of the class C core vacuole/endosome tethering (CORVET) complex.</text>
</comment>
<dbReference type="GO" id="GO:0006904">
    <property type="term" value="P:vesicle docking involved in exocytosis"/>
    <property type="evidence" value="ECO:0007669"/>
    <property type="project" value="TreeGrafter"/>
</dbReference>
<protein>
    <recommendedName>
        <fullName evidence="9">E3 ubiquitin-protein ligase PEP5</fullName>
        <ecNumber evidence="9">2.3.2.27</ecNumber>
    </recommendedName>
</protein>
<dbReference type="InterPro" id="IPR013083">
    <property type="entry name" value="Znf_RING/FYVE/PHD"/>
</dbReference>
<dbReference type="SUPFAM" id="SSF48371">
    <property type="entry name" value="ARM repeat"/>
    <property type="match status" value="1"/>
</dbReference>
<keyword evidence="9" id="KW-0808">Transferase</keyword>